<dbReference type="Pfam" id="PF03087">
    <property type="entry name" value="BPS1"/>
    <property type="match status" value="1"/>
</dbReference>
<dbReference type="GO" id="GO:0048364">
    <property type="term" value="P:root development"/>
    <property type="evidence" value="ECO:0007669"/>
    <property type="project" value="InterPro"/>
</dbReference>
<reference evidence="1 2" key="1">
    <citation type="journal article" date="2021" name="Nat. Plants">
        <title>The Taxus genome provides insights into paclitaxel biosynthesis.</title>
        <authorList>
            <person name="Xiong X."/>
            <person name="Gou J."/>
            <person name="Liao Q."/>
            <person name="Li Y."/>
            <person name="Zhou Q."/>
            <person name="Bi G."/>
            <person name="Li C."/>
            <person name="Du R."/>
            <person name="Wang X."/>
            <person name="Sun T."/>
            <person name="Guo L."/>
            <person name="Liang H."/>
            <person name="Lu P."/>
            <person name="Wu Y."/>
            <person name="Zhang Z."/>
            <person name="Ro D.K."/>
            <person name="Shang Y."/>
            <person name="Huang S."/>
            <person name="Yan J."/>
        </authorList>
    </citation>
    <scope>NUCLEOTIDE SEQUENCE [LARGE SCALE GENOMIC DNA]</scope>
    <source>
        <strain evidence="1">Ta-2019</strain>
    </source>
</reference>
<dbReference type="PANTHER" id="PTHR31509">
    <property type="entry name" value="BPS1-LIKE PROTEIN"/>
    <property type="match status" value="1"/>
</dbReference>
<comment type="caution">
    <text evidence="1">The sequence shown here is derived from an EMBL/GenBank/DDBJ whole genome shotgun (WGS) entry which is preliminary data.</text>
</comment>
<evidence type="ECO:0000313" key="1">
    <source>
        <dbReference type="EMBL" id="KAH9327307.1"/>
    </source>
</evidence>
<evidence type="ECO:0000313" key="2">
    <source>
        <dbReference type="Proteomes" id="UP000824469"/>
    </source>
</evidence>
<dbReference type="EMBL" id="JAHRHJ020000002">
    <property type="protein sequence ID" value="KAH9327307.1"/>
    <property type="molecule type" value="Genomic_DNA"/>
</dbReference>
<gene>
    <name evidence="1" type="ORF">KI387_007485</name>
</gene>
<dbReference type="OMA" id="CRMEEST"/>
<dbReference type="Proteomes" id="UP000824469">
    <property type="component" value="Unassembled WGS sequence"/>
</dbReference>
<accession>A0AA38LN32</accession>
<dbReference type="GO" id="GO:0048367">
    <property type="term" value="P:shoot system development"/>
    <property type="evidence" value="ECO:0007669"/>
    <property type="project" value="InterPro"/>
</dbReference>
<dbReference type="InterPro" id="IPR004320">
    <property type="entry name" value="BPS1_pln"/>
</dbReference>
<protein>
    <submittedName>
        <fullName evidence="1">Uncharacterized protein</fullName>
    </submittedName>
</protein>
<proteinExistence type="predicted"/>
<sequence length="327" mass="37844">MTMSPFSLIVSSLSAKDKLKWVHTFVNHGENKMKTFGPSPPYDLSAMSFTSALNVLLCSHSRLKTIFPNLQQYLVEGMNPKWVDNYMEDSMKLLDMCREISENIEEVKRYQTLLHTTTRHLDRIEFCNNHKQSHLVKAINMLENCMHAINVDNTFMRKRNSRWRPCPSLSRLQVDCRMEESTSTELLKDISIIMDFTKLFLRILSKSLSVKLPRTCLAQHLRNSHHLVSVCSAMKVLRRRFKGSCAVLHELQMADITVTRLHNLLKKQMQCKGIAAVEIKELVENLRKCNVELEKCIDPLHEKINALYAVLMNSRVALLDILTWSNV</sequence>
<dbReference type="AlphaFoldDB" id="A0AA38LN32"/>
<keyword evidence="2" id="KW-1185">Reference proteome</keyword>
<name>A0AA38LN32_TAXCH</name>
<organism evidence="1 2">
    <name type="scientific">Taxus chinensis</name>
    <name type="common">Chinese yew</name>
    <name type="synonym">Taxus wallichiana var. chinensis</name>
    <dbReference type="NCBI Taxonomy" id="29808"/>
    <lineage>
        <taxon>Eukaryota</taxon>
        <taxon>Viridiplantae</taxon>
        <taxon>Streptophyta</taxon>
        <taxon>Embryophyta</taxon>
        <taxon>Tracheophyta</taxon>
        <taxon>Spermatophyta</taxon>
        <taxon>Pinopsida</taxon>
        <taxon>Pinidae</taxon>
        <taxon>Conifers II</taxon>
        <taxon>Cupressales</taxon>
        <taxon>Taxaceae</taxon>
        <taxon>Taxus</taxon>
    </lineage>
</organism>